<dbReference type="Proteomes" id="UP001606210">
    <property type="component" value="Unassembled WGS sequence"/>
</dbReference>
<proteinExistence type="predicted"/>
<dbReference type="EMBL" id="JBIGHV010000010">
    <property type="protein sequence ID" value="MFG6432953.1"/>
    <property type="molecule type" value="Genomic_DNA"/>
</dbReference>
<reference evidence="1 2" key="1">
    <citation type="submission" date="2024-08" db="EMBL/GenBank/DDBJ databases">
        <authorList>
            <person name="Lu H."/>
        </authorList>
    </citation>
    <scope>NUCLEOTIDE SEQUENCE [LARGE SCALE GENOMIC DNA]</scope>
    <source>
        <strain evidence="1 2">LYH14W</strain>
    </source>
</reference>
<accession>A0ABW7FC42</accession>
<evidence type="ECO:0000313" key="2">
    <source>
        <dbReference type="Proteomes" id="UP001606210"/>
    </source>
</evidence>
<keyword evidence="2" id="KW-1185">Reference proteome</keyword>
<comment type="caution">
    <text evidence="1">The sequence shown here is derived from an EMBL/GenBank/DDBJ whole genome shotgun (WGS) entry which is preliminary data.</text>
</comment>
<evidence type="ECO:0000313" key="1">
    <source>
        <dbReference type="EMBL" id="MFG6432953.1"/>
    </source>
</evidence>
<organism evidence="1 2">
    <name type="scientific">Pelomonas parva</name>
    <dbReference type="NCBI Taxonomy" id="3299032"/>
    <lineage>
        <taxon>Bacteria</taxon>
        <taxon>Pseudomonadati</taxon>
        <taxon>Pseudomonadota</taxon>
        <taxon>Betaproteobacteria</taxon>
        <taxon>Burkholderiales</taxon>
        <taxon>Sphaerotilaceae</taxon>
        <taxon>Roseateles</taxon>
    </lineage>
</organism>
<sequence>MLLLAGGAAAWLYGDKPAGNAPVAVPAPAPVEPAVPAAPAYVASAAAVALPSAASMPALPDRPKIAALPEVESPTESLRKVQLGLHGGTAEDALIAARTLQHCAMMSKAPEGLFAVRDQPDMVPANVRKAIKDMGGEERVSNETIARAQSDQRRCQVFDAATLARSGELLQKAYDGKAAGAAMAYLQSLQAHDAKGEADPALIARLQADVRQTAQAGDPDTLMSLAMASGNLARDLGITPIQRSGYRNAYVQIQDERIPGMGTAMAKIIDAVAQMNSSAPLTTTQQREADALAKQLVNAWRSARKS</sequence>
<dbReference type="RefSeq" id="WP_394483233.1">
    <property type="nucleotide sequence ID" value="NZ_JBIGHV010000010.1"/>
</dbReference>
<protein>
    <submittedName>
        <fullName evidence="1">Uncharacterized protein</fullName>
    </submittedName>
</protein>
<name>A0ABW7FC42_9BURK</name>
<gene>
    <name evidence="1" type="ORF">ACG00Y_23760</name>
</gene>